<accession>A0A4Y9ZU97</accession>
<feature type="transmembrane region" description="Helical" evidence="2">
    <location>
        <begin position="435"/>
        <end position="453"/>
    </location>
</feature>
<proteinExistence type="predicted"/>
<feature type="region of interest" description="Disordered" evidence="1">
    <location>
        <begin position="202"/>
        <end position="280"/>
    </location>
</feature>
<keyword evidence="2" id="KW-0812">Transmembrane</keyword>
<feature type="transmembrane region" description="Helical" evidence="2">
    <location>
        <begin position="465"/>
        <end position="485"/>
    </location>
</feature>
<feature type="region of interest" description="Disordered" evidence="1">
    <location>
        <begin position="164"/>
        <end position="185"/>
    </location>
</feature>
<evidence type="ECO:0000313" key="3">
    <source>
        <dbReference type="EMBL" id="TFY77593.1"/>
    </source>
</evidence>
<feature type="transmembrane region" description="Helical" evidence="2">
    <location>
        <begin position="20"/>
        <end position="44"/>
    </location>
</feature>
<keyword evidence="4" id="KW-1185">Reference proteome</keyword>
<dbReference type="EMBL" id="SFCI01000871">
    <property type="protein sequence ID" value="TFY77593.1"/>
    <property type="molecule type" value="Genomic_DNA"/>
</dbReference>
<dbReference type="OrthoDB" id="3256745at2759"/>
<keyword evidence="2" id="KW-0472">Membrane</keyword>
<dbReference type="Proteomes" id="UP000298061">
    <property type="component" value="Unassembled WGS sequence"/>
</dbReference>
<evidence type="ECO:0000256" key="2">
    <source>
        <dbReference type="SAM" id="Phobius"/>
    </source>
</evidence>
<evidence type="ECO:0000313" key="4">
    <source>
        <dbReference type="Proteomes" id="UP000298061"/>
    </source>
</evidence>
<feature type="transmembrane region" description="Helical" evidence="2">
    <location>
        <begin position="64"/>
        <end position="84"/>
    </location>
</feature>
<dbReference type="STRING" id="135208.A0A4Y9ZU97"/>
<gene>
    <name evidence="3" type="ORF">EWM64_g6421</name>
</gene>
<comment type="caution">
    <text evidence="3">The sequence shown here is derived from an EMBL/GenBank/DDBJ whole genome shotgun (WGS) entry which is preliminary data.</text>
</comment>
<name>A0A4Y9ZU97_9AGAM</name>
<feature type="compositionally biased region" description="Polar residues" evidence="1">
    <location>
        <begin position="220"/>
        <end position="229"/>
    </location>
</feature>
<dbReference type="PROSITE" id="PS51257">
    <property type="entry name" value="PROKAR_LIPOPROTEIN"/>
    <property type="match status" value="1"/>
</dbReference>
<evidence type="ECO:0000256" key="1">
    <source>
        <dbReference type="SAM" id="MobiDB-lite"/>
    </source>
</evidence>
<keyword evidence="2" id="KW-1133">Transmembrane helix</keyword>
<dbReference type="AlphaFoldDB" id="A0A4Y9ZU97"/>
<feature type="transmembrane region" description="Helical" evidence="2">
    <location>
        <begin position="111"/>
        <end position="133"/>
    </location>
</feature>
<feature type="compositionally biased region" description="Low complexity" evidence="1">
    <location>
        <begin position="305"/>
        <end position="318"/>
    </location>
</feature>
<feature type="region of interest" description="Disordered" evidence="1">
    <location>
        <begin position="295"/>
        <end position="318"/>
    </location>
</feature>
<reference evidence="3 4" key="1">
    <citation type="submission" date="2019-02" db="EMBL/GenBank/DDBJ databases">
        <title>Genome sequencing of the rare red list fungi Hericium alpestre (H. flagellum).</title>
        <authorList>
            <person name="Buettner E."/>
            <person name="Kellner H."/>
        </authorList>
    </citation>
    <scope>NUCLEOTIDE SEQUENCE [LARGE SCALE GENOMIC DNA]</scope>
    <source>
        <strain evidence="3 4">DSM 108284</strain>
    </source>
</reference>
<organism evidence="3 4">
    <name type="scientific">Hericium alpestre</name>
    <dbReference type="NCBI Taxonomy" id="135208"/>
    <lineage>
        <taxon>Eukaryota</taxon>
        <taxon>Fungi</taxon>
        <taxon>Dikarya</taxon>
        <taxon>Basidiomycota</taxon>
        <taxon>Agaricomycotina</taxon>
        <taxon>Agaricomycetes</taxon>
        <taxon>Russulales</taxon>
        <taxon>Hericiaceae</taxon>
        <taxon>Hericium</taxon>
    </lineage>
</organism>
<sequence length="493" mass="53897">MIWKMDPFLMPHAFCVAQAALISLSAYVLTGICACFAIATYLSVFKSQQLTQTSRSTLSWRPSYFFLVVVYPALAFTAHLTVLLKLDAVKPSNDMHCDATDPLWPRMLSYAGVPLIVSIPCFILSTFTAIRVFHAHSHSRRYCYNAEGTPSFTRLPVRSRRRRCRAPFSVPTPSHALKLPTKDESSLDTARDLKLANTFDVPVSPTTTAHSVPHAKPLSAKTSETTIYAQSPPSPSPAPSVRTARSDSSSPITFAPVPNKSKANAGPPPPPTTEVPLNYSPSFFDSGALYPATATALPGPDILPHEPSSPTSSRTPVSPGFNVRAFHLPLRQSIESDTDWRSFALARHDHDLGGVEEVEEGMLHHVETLPWQSEHREARGDEEDGASVMKGELEFEEARIPQSSVGLTFNRASRQSTGPATSLCPAVWRILTFQLAFFVVMALASLSTIIDLAKGRPPTPFGTQHIALILAGWGPAIVFGHLRGVRKRLRGNR</sequence>
<protein>
    <submittedName>
        <fullName evidence="3">Uncharacterized protein</fullName>
    </submittedName>
</protein>